<dbReference type="EMBL" id="JBBNIN010000007">
    <property type="protein sequence ID" value="MEQ2710790.1"/>
    <property type="molecule type" value="Genomic_DNA"/>
</dbReference>
<feature type="transmembrane region" description="Helical" evidence="11">
    <location>
        <begin position="344"/>
        <end position="365"/>
    </location>
</feature>
<dbReference type="InterPro" id="IPR000719">
    <property type="entry name" value="Prot_kinase_dom"/>
</dbReference>
<dbReference type="SUPFAM" id="SSF56112">
    <property type="entry name" value="Protein kinase-like (PK-like)"/>
    <property type="match status" value="1"/>
</dbReference>
<name>A0ABV1IUA5_9FIRM</name>
<dbReference type="InterPro" id="IPR011009">
    <property type="entry name" value="Kinase-like_dom_sf"/>
</dbReference>
<evidence type="ECO:0000256" key="7">
    <source>
        <dbReference type="ARBA" id="ARBA00047899"/>
    </source>
</evidence>
<dbReference type="Gene3D" id="1.10.510.10">
    <property type="entry name" value="Transferase(Phosphotransferase) domain 1"/>
    <property type="match status" value="1"/>
</dbReference>
<dbReference type="PROSITE" id="PS51178">
    <property type="entry name" value="PASTA"/>
    <property type="match status" value="3"/>
</dbReference>
<dbReference type="InterPro" id="IPR008271">
    <property type="entry name" value="Ser/Thr_kinase_AS"/>
</dbReference>
<dbReference type="PANTHER" id="PTHR43289">
    <property type="entry name" value="MITOGEN-ACTIVATED PROTEIN KINASE KINASE KINASE 20-RELATED"/>
    <property type="match status" value="1"/>
</dbReference>
<evidence type="ECO:0000256" key="2">
    <source>
        <dbReference type="ARBA" id="ARBA00022527"/>
    </source>
</evidence>
<feature type="domain" description="Protein kinase" evidence="12">
    <location>
        <begin position="12"/>
        <end position="270"/>
    </location>
</feature>
<dbReference type="PANTHER" id="PTHR43289:SF34">
    <property type="entry name" value="SERINE_THREONINE-PROTEIN KINASE YBDM-RELATED"/>
    <property type="match status" value="1"/>
</dbReference>
<dbReference type="Proteomes" id="UP001482154">
    <property type="component" value="Unassembled WGS sequence"/>
</dbReference>
<dbReference type="Gene3D" id="3.30.10.20">
    <property type="match status" value="3"/>
</dbReference>
<keyword evidence="2" id="KW-0723">Serine/threonine-protein kinase</keyword>
<dbReference type="RefSeq" id="WP_349110724.1">
    <property type="nucleotide sequence ID" value="NZ_JBBNIN010000007.1"/>
</dbReference>
<dbReference type="PROSITE" id="PS50011">
    <property type="entry name" value="PROTEIN_KINASE_DOM"/>
    <property type="match status" value="1"/>
</dbReference>
<keyword evidence="6 9" id="KW-0067">ATP-binding</keyword>
<keyword evidence="11" id="KW-0472">Membrane</keyword>
<accession>A0ABV1IUA5</accession>
<feature type="binding site" evidence="9">
    <location>
        <position position="41"/>
    </location>
    <ligand>
        <name>ATP</name>
        <dbReference type="ChEBI" id="CHEBI:30616"/>
    </ligand>
</feature>
<dbReference type="SUPFAM" id="SSF54184">
    <property type="entry name" value="Penicillin-binding protein 2x (pbp-2x), c-terminal domain"/>
    <property type="match status" value="1"/>
</dbReference>
<feature type="domain" description="PASTA" evidence="13">
    <location>
        <begin position="461"/>
        <end position="527"/>
    </location>
</feature>
<comment type="catalytic activity">
    <reaction evidence="8">
        <text>L-seryl-[protein] + ATP = O-phospho-L-seryl-[protein] + ADP + H(+)</text>
        <dbReference type="Rhea" id="RHEA:17989"/>
        <dbReference type="Rhea" id="RHEA-COMP:9863"/>
        <dbReference type="Rhea" id="RHEA-COMP:11604"/>
        <dbReference type="ChEBI" id="CHEBI:15378"/>
        <dbReference type="ChEBI" id="CHEBI:29999"/>
        <dbReference type="ChEBI" id="CHEBI:30616"/>
        <dbReference type="ChEBI" id="CHEBI:83421"/>
        <dbReference type="ChEBI" id="CHEBI:456216"/>
        <dbReference type="EC" id="2.7.11.1"/>
    </reaction>
</comment>
<feature type="domain" description="PASTA" evidence="13">
    <location>
        <begin position="530"/>
        <end position="598"/>
    </location>
</feature>
<evidence type="ECO:0000256" key="3">
    <source>
        <dbReference type="ARBA" id="ARBA00022679"/>
    </source>
</evidence>
<dbReference type="NCBIfam" id="NF033483">
    <property type="entry name" value="PknB_PASTA_kin"/>
    <property type="match status" value="1"/>
</dbReference>
<dbReference type="GO" id="GO:0016301">
    <property type="term" value="F:kinase activity"/>
    <property type="evidence" value="ECO:0007669"/>
    <property type="project" value="UniProtKB-KW"/>
</dbReference>
<keyword evidence="15" id="KW-1185">Reference proteome</keyword>
<keyword evidence="3" id="KW-0808">Transferase</keyword>
<comment type="catalytic activity">
    <reaction evidence="7">
        <text>L-threonyl-[protein] + ATP = O-phospho-L-threonyl-[protein] + ADP + H(+)</text>
        <dbReference type="Rhea" id="RHEA:46608"/>
        <dbReference type="Rhea" id="RHEA-COMP:11060"/>
        <dbReference type="Rhea" id="RHEA-COMP:11605"/>
        <dbReference type="ChEBI" id="CHEBI:15378"/>
        <dbReference type="ChEBI" id="CHEBI:30013"/>
        <dbReference type="ChEBI" id="CHEBI:30616"/>
        <dbReference type="ChEBI" id="CHEBI:61977"/>
        <dbReference type="ChEBI" id="CHEBI:456216"/>
        <dbReference type="EC" id="2.7.11.1"/>
    </reaction>
</comment>
<dbReference type="PROSITE" id="PS00107">
    <property type="entry name" value="PROTEIN_KINASE_ATP"/>
    <property type="match status" value="1"/>
</dbReference>
<reference evidence="14 15" key="1">
    <citation type="submission" date="2024-04" db="EMBL/GenBank/DDBJ databases">
        <title>Human intestinal bacterial collection.</title>
        <authorList>
            <person name="Pauvert C."/>
            <person name="Hitch T.C.A."/>
            <person name="Clavel T."/>
        </authorList>
    </citation>
    <scope>NUCLEOTIDE SEQUENCE [LARGE SCALE GENOMIC DNA]</scope>
    <source>
        <strain evidence="14 15">CLA-AA-H249</strain>
    </source>
</reference>
<keyword evidence="11" id="KW-0812">Transmembrane</keyword>
<evidence type="ECO:0000256" key="9">
    <source>
        <dbReference type="PROSITE-ProRule" id="PRU10141"/>
    </source>
</evidence>
<dbReference type="CDD" id="cd14014">
    <property type="entry name" value="STKc_PknB_like"/>
    <property type="match status" value="1"/>
</dbReference>
<evidence type="ECO:0000313" key="15">
    <source>
        <dbReference type="Proteomes" id="UP001482154"/>
    </source>
</evidence>
<feature type="domain" description="PASTA" evidence="13">
    <location>
        <begin position="392"/>
        <end position="457"/>
    </location>
</feature>
<protein>
    <recommendedName>
        <fullName evidence="1">non-specific serine/threonine protein kinase</fullName>
        <ecNumber evidence="1">2.7.11.1</ecNumber>
    </recommendedName>
</protein>
<proteinExistence type="predicted"/>
<gene>
    <name evidence="14" type="primary">pknB</name>
    <name evidence="14" type="ORF">AAAU51_06340</name>
</gene>
<dbReference type="InterPro" id="IPR005543">
    <property type="entry name" value="PASTA_dom"/>
</dbReference>
<dbReference type="EC" id="2.7.11.1" evidence="1"/>
<dbReference type="Pfam" id="PF00069">
    <property type="entry name" value="Pkinase"/>
    <property type="match status" value="1"/>
</dbReference>
<keyword evidence="11" id="KW-1133">Transmembrane helix</keyword>
<dbReference type="Pfam" id="PF03793">
    <property type="entry name" value="PASTA"/>
    <property type="match status" value="3"/>
</dbReference>
<sequence>MLELGTMLSGRYEVLKRVGSGGMADVYMAKDHKLNRNVAVKVLKSEYVEDEKFLKKFETEAQAVARLSHPNIVNIYDVGMEDGINYIVMELAEGITLKEYIRKKGYLSPKETVEISTQIASAISHAHKNHIIHRDIKPQNILVSDTGIIKVTDFGIAKATSSNTVTSTATAMGSVHYISPEQAKGRFCDEKSDIYSLGITMYEMVTGHVPFDHENGVTIALMHLQNEITPPSQIRDGIPDSLEKIILKCTMKKPEERYQTADDLIADLRLVFEDTSGGYVGVVPAIDDSPTIMIDQNELTQRINTPKKDQKIQQEEPLKDEEQNAYLDEDDEEESGMNSKIEKLVIVLAAVVGAIILISIIVFVVKSSGVFKSGKSTTTTSIGTTAESNDTESKKYTVDNYIGMSLSAAREKIDGKFKIKIEEEYSADYAKGLVIRQDPESDTELEEGKTLTLVVSKGTRTEDKVSVPGVVGKRESSAKSELEAAGLKVSVKTKYSTDVAKGKVISQSPGSGNQVTKNSTVVITVSQGEKPETMVRVPNLRYFTESEARSELKNSNLVLGSVLTEYSDSVEKGLVIRQTVSSGSKVKEGTAVGIYVSLGPRQTATTADQDSTADEE</sequence>
<evidence type="ECO:0000259" key="13">
    <source>
        <dbReference type="PROSITE" id="PS51178"/>
    </source>
</evidence>
<evidence type="ECO:0000256" key="6">
    <source>
        <dbReference type="ARBA" id="ARBA00022840"/>
    </source>
</evidence>
<dbReference type="Gene3D" id="3.30.200.20">
    <property type="entry name" value="Phosphorylase Kinase, domain 1"/>
    <property type="match status" value="1"/>
</dbReference>
<evidence type="ECO:0000256" key="4">
    <source>
        <dbReference type="ARBA" id="ARBA00022741"/>
    </source>
</evidence>
<evidence type="ECO:0000259" key="12">
    <source>
        <dbReference type="PROSITE" id="PS50011"/>
    </source>
</evidence>
<evidence type="ECO:0000313" key="14">
    <source>
        <dbReference type="EMBL" id="MEQ2710790.1"/>
    </source>
</evidence>
<keyword evidence="4 9" id="KW-0547">Nucleotide-binding</keyword>
<feature type="compositionally biased region" description="Basic and acidic residues" evidence="10">
    <location>
        <begin position="306"/>
        <end position="322"/>
    </location>
</feature>
<evidence type="ECO:0000256" key="1">
    <source>
        <dbReference type="ARBA" id="ARBA00012513"/>
    </source>
</evidence>
<dbReference type="SMART" id="SM00220">
    <property type="entry name" value="S_TKc"/>
    <property type="match status" value="1"/>
</dbReference>
<dbReference type="InterPro" id="IPR017441">
    <property type="entry name" value="Protein_kinase_ATP_BS"/>
</dbReference>
<dbReference type="PROSITE" id="PS00108">
    <property type="entry name" value="PROTEIN_KINASE_ST"/>
    <property type="match status" value="1"/>
</dbReference>
<dbReference type="SMART" id="SM00740">
    <property type="entry name" value="PASTA"/>
    <property type="match status" value="3"/>
</dbReference>
<evidence type="ECO:0000256" key="11">
    <source>
        <dbReference type="SAM" id="Phobius"/>
    </source>
</evidence>
<feature type="region of interest" description="Disordered" evidence="10">
    <location>
        <begin position="303"/>
        <end position="324"/>
    </location>
</feature>
<comment type="caution">
    <text evidence="14">The sequence shown here is derived from an EMBL/GenBank/DDBJ whole genome shotgun (WGS) entry which is preliminary data.</text>
</comment>
<keyword evidence="5 14" id="KW-0418">Kinase</keyword>
<organism evidence="14 15">
    <name type="scientific">Anaerostipes amylophilus</name>
    <dbReference type="NCBI Taxonomy" id="2981779"/>
    <lineage>
        <taxon>Bacteria</taxon>
        <taxon>Bacillati</taxon>
        <taxon>Bacillota</taxon>
        <taxon>Clostridia</taxon>
        <taxon>Lachnospirales</taxon>
        <taxon>Lachnospiraceae</taxon>
        <taxon>Anaerostipes</taxon>
    </lineage>
</organism>
<dbReference type="CDD" id="cd06577">
    <property type="entry name" value="PASTA_pknB"/>
    <property type="match status" value="3"/>
</dbReference>
<evidence type="ECO:0000256" key="10">
    <source>
        <dbReference type="SAM" id="MobiDB-lite"/>
    </source>
</evidence>
<evidence type="ECO:0000256" key="5">
    <source>
        <dbReference type="ARBA" id="ARBA00022777"/>
    </source>
</evidence>
<evidence type="ECO:0000256" key="8">
    <source>
        <dbReference type="ARBA" id="ARBA00048679"/>
    </source>
</evidence>